<gene>
    <name evidence="2" type="ORF">HDK90DRAFT_276904</name>
</gene>
<feature type="domain" description="Heterokaryon incompatibility" evidence="1">
    <location>
        <begin position="185"/>
        <end position="349"/>
    </location>
</feature>
<dbReference type="EMBL" id="JBBWRZ010000006">
    <property type="protein sequence ID" value="KAK8233768.1"/>
    <property type="molecule type" value="Genomic_DNA"/>
</dbReference>
<dbReference type="PANTHER" id="PTHR33112">
    <property type="entry name" value="DOMAIN PROTEIN, PUTATIVE-RELATED"/>
    <property type="match status" value="1"/>
</dbReference>
<keyword evidence="3" id="KW-1185">Reference proteome</keyword>
<dbReference type="Pfam" id="PF06985">
    <property type="entry name" value="HET"/>
    <property type="match status" value="1"/>
</dbReference>
<dbReference type="InterPro" id="IPR010730">
    <property type="entry name" value="HET"/>
</dbReference>
<organism evidence="2 3">
    <name type="scientific">Phyllosticta capitalensis</name>
    <dbReference type="NCBI Taxonomy" id="121624"/>
    <lineage>
        <taxon>Eukaryota</taxon>
        <taxon>Fungi</taxon>
        <taxon>Dikarya</taxon>
        <taxon>Ascomycota</taxon>
        <taxon>Pezizomycotina</taxon>
        <taxon>Dothideomycetes</taxon>
        <taxon>Dothideomycetes incertae sedis</taxon>
        <taxon>Botryosphaeriales</taxon>
        <taxon>Phyllostictaceae</taxon>
        <taxon>Phyllosticta</taxon>
    </lineage>
</organism>
<accession>A0ABR1YP63</accession>
<evidence type="ECO:0000259" key="1">
    <source>
        <dbReference type="Pfam" id="PF06985"/>
    </source>
</evidence>
<comment type="caution">
    <text evidence="2">The sequence shown here is derived from an EMBL/GenBank/DDBJ whole genome shotgun (WGS) entry which is preliminary data.</text>
</comment>
<name>A0ABR1YP63_9PEZI</name>
<sequence>MQQFQYGLSSFDDLEALRNSATRKTGRCQTCRILWHCLQQCIPDHLQKDSKFGIDDEDSRLFLDQEVDGELIPRKYFGMPNKSLSVWVTKRGTASDTKTIEIYTLPNTPGPWSLIGPAHHLSQTTSSSSSLSCAKNWLMDCIKSHKRCNPPKKHLPLPKRLIDVINYDIEGPVKLIETSGEEGHYLCLSHCWGHPEHHLRPLETTQENFERHKAGISWKNLPKTFQDAVSFVRRLGKTPHIWIDSLCIIQGCADDWAQESAKMADIYYNSFLTLAATSSTNSAGGLFSAPDDQYKAHPFKVKDQNGSSFTIYCRKTQPHWYSRLSLDHIRDSDTISRAPLLQRAWAYQERILSPRMLHFGYQELLWECREAASCECNLHGSLDDDCPRFDPFPGTDYDPLECLDLRWNHSLRQYMRLDLTKASDRLPAMAGIAKQMQNLRGGQKYFAGLWNDTFLSDLLWHVDIKGHLWSSGYTADTTRDTSLAPSWSWACIHKADIETSLRHGDRLTRMVFLMDVRIEPESDQNFVKVLSGSITLRGFLFFAELSSPDLITYKVELHWSFYEPRNIPCDHSCMDHSEMGFCSECPNAGNLVAPPNMTCLFLDYRIPRSELSNSSSFRFYCLLMERSPPEHPSDEFLLLRRKIERSVYERVGLVRILRPHPYPLRQDNLQAVVIA</sequence>
<evidence type="ECO:0000313" key="2">
    <source>
        <dbReference type="EMBL" id="KAK8233768.1"/>
    </source>
</evidence>
<dbReference type="PANTHER" id="PTHR33112:SF13">
    <property type="entry name" value="HETEROKARYON INCOMPATIBILITY DOMAIN-CONTAINING PROTEIN"/>
    <property type="match status" value="1"/>
</dbReference>
<proteinExistence type="predicted"/>
<protein>
    <submittedName>
        <fullName evidence="2">Heterokaryon incompatibility protein-domain-containing protein</fullName>
    </submittedName>
</protein>
<evidence type="ECO:0000313" key="3">
    <source>
        <dbReference type="Proteomes" id="UP001492380"/>
    </source>
</evidence>
<dbReference type="Proteomes" id="UP001492380">
    <property type="component" value="Unassembled WGS sequence"/>
</dbReference>
<reference evidence="2 3" key="1">
    <citation type="submission" date="2024-04" db="EMBL/GenBank/DDBJ databases">
        <title>Phyllosticta paracitricarpa is synonymous to the EU quarantine fungus P. citricarpa based on phylogenomic analyses.</title>
        <authorList>
            <consortium name="Lawrence Berkeley National Laboratory"/>
            <person name="Van Ingen-Buijs V.A."/>
            <person name="Van Westerhoven A.C."/>
            <person name="Haridas S."/>
            <person name="Skiadas P."/>
            <person name="Martin F."/>
            <person name="Groenewald J.Z."/>
            <person name="Crous P.W."/>
            <person name="Seidl M.F."/>
        </authorList>
    </citation>
    <scope>NUCLEOTIDE SEQUENCE [LARGE SCALE GENOMIC DNA]</scope>
    <source>
        <strain evidence="2 3">CBS 123374</strain>
    </source>
</reference>